<name>F9F9R8_FUSOF</name>
<comment type="caution">
    <text evidence="1">The sequence shown here is derived from an EMBL/GenBank/DDBJ whole genome shotgun (WGS) entry which is preliminary data.</text>
</comment>
<feature type="non-terminal residue" evidence="1">
    <location>
        <position position="1"/>
    </location>
</feature>
<accession>F9F9R8</accession>
<dbReference type="EMBL" id="AFQF01001070">
    <property type="protein sequence ID" value="EGU86339.1"/>
    <property type="molecule type" value="Genomic_DNA"/>
</dbReference>
<evidence type="ECO:0000313" key="1">
    <source>
        <dbReference type="EMBL" id="EGU86339.1"/>
    </source>
</evidence>
<sequence>NYTKFYINYNLVYD</sequence>
<protein>
    <submittedName>
        <fullName evidence="1">Uncharacterized protein</fullName>
    </submittedName>
</protein>
<organism evidence="1">
    <name type="scientific">Fusarium oxysporum (strain Fo5176)</name>
    <name type="common">Fusarium vascular wilt</name>
    <dbReference type="NCBI Taxonomy" id="660025"/>
    <lineage>
        <taxon>Eukaryota</taxon>
        <taxon>Fungi</taxon>
        <taxon>Dikarya</taxon>
        <taxon>Ascomycota</taxon>
        <taxon>Pezizomycotina</taxon>
        <taxon>Sordariomycetes</taxon>
        <taxon>Hypocreomycetidae</taxon>
        <taxon>Hypocreales</taxon>
        <taxon>Nectriaceae</taxon>
        <taxon>Fusarium</taxon>
        <taxon>Fusarium oxysporum species complex</taxon>
    </lineage>
</organism>
<reference evidence="1" key="1">
    <citation type="journal article" date="2012" name="Mol. Plant Microbe Interact.">
        <title>A highly conserved effector in Fusarium oxysporum is required for full virulence on Arabidopsis.</title>
        <authorList>
            <person name="Thatcher L.F."/>
            <person name="Gardiner D.M."/>
            <person name="Kazan K."/>
            <person name="Manners J."/>
        </authorList>
    </citation>
    <scope>NUCLEOTIDE SEQUENCE [LARGE SCALE GENOMIC DNA]</scope>
    <source>
        <strain evidence="1">Fo5176</strain>
    </source>
</reference>
<proteinExistence type="predicted"/>
<gene>
    <name evidence="1" type="ORF">FOXB_03143</name>
</gene>